<gene>
    <name evidence="3" type="ORF">BDN70DRAFT_709875</name>
</gene>
<dbReference type="InterPro" id="IPR040976">
    <property type="entry name" value="Pkinase_fungal"/>
</dbReference>
<dbReference type="OrthoDB" id="2739948at2759"/>
<dbReference type="EMBL" id="MU155219">
    <property type="protein sequence ID" value="KAF9479143.1"/>
    <property type="molecule type" value="Genomic_DNA"/>
</dbReference>
<dbReference type="Pfam" id="PF17667">
    <property type="entry name" value="Pkinase_fungal"/>
    <property type="match status" value="1"/>
</dbReference>
<comment type="caution">
    <text evidence="3">The sequence shown here is derived from an EMBL/GenBank/DDBJ whole genome shotgun (WGS) entry which is preliminary data.</text>
</comment>
<feature type="compositionally biased region" description="Polar residues" evidence="1">
    <location>
        <begin position="1"/>
        <end position="15"/>
    </location>
</feature>
<feature type="compositionally biased region" description="Low complexity" evidence="1">
    <location>
        <begin position="16"/>
        <end position="35"/>
    </location>
</feature>
<dbReference type="Proteomes" id="UP000807469">
    <property type="component" value="Unassembled WGS sequence"/>
</dbReference>
<evidence type="ECO:0000256" key="1">
    <source>
        <dbReference type="SAM" id="MobiDB-lite"/>
    </source>
</evidence>
<evidence type="ECO:0000313" key="3">
    <source>
        <dbReference type="EMBL" id="KAF9479143.1"/>
    </source>
</evidence>
<accession>A0A9P5Z1T7</accession>
<name>A0A9P5Z1T7_9AGAR</name>
<keyword evidence="4" id="KW-1185">Reference proteome</keyword>
<proteinExistence type="predicted"/>
<evidence type="ECO:0000259" key="2">
    <source>
        <dbReference type="Pfam" id="PF17667"/>
    </source>
</evidence>
<feature type="domain" description="Fungal-type protein kinase" evidence="2">
    <location>
        <begin position="221"/>
        <end position="363"/>
    </location>
</feature>
<feature type="region of interest" description="Disordered" evidence="1">
    <location>
        <begin position="1"/>
        <end position="78"/>
    </location>
</feature>
<evidence type="ECO:0000313" key="4">
    <source>
        <dbReference type="Proteomes" id="UP000807469"/>
    </source>
</evidence>
<protein>
    <recommendedName>
        <fullName evidence="2">Fungal-type protein kinase domain-containing protein</fullName>
    </recommendedName>
</protein>
<sequence length="381" mass="43201">MSDTAGPSNSSRNMVASTSAAATAGEASSSNAANTDLRTHQPEVLLTQSTPMKAKRSSVKPFSAHQPQAKGREREHSREMVDKFVGPMPVEMFFKEFLKPPRTKDKFKFEPCHRQKMLAVTKKKKEKAMYVALIDALKPFMGKFELIDTHDNPDTNSGALAQEDLKPDVTLYHSNCGRSRVTDMSKAEVAFELKNSKLFDAFRDLTNSEQEEDNKDFVRRTTKAKETAGQLTSYAVAQFAAQFRTHLFSVLILKNKARLIYWDRAGAVVTQLFDLTEKYLAQFVWRYTRSTDKIRGMDTTVTKPTAQEIISARLYLDLDDNVIPDDEFVKFKVIDEETKAARYFIGKRPAFKRNCSLVGRASRGYVVWDPITNVVMFLKDT</sequence>
<dbReference type="AlphaFoldDB" id="A0A9P5Z1T7"/>
<organism evidence="3 4">
    <name type="scientific">Pholiota conissans</name>
    <dbReference type="NCBI Taxonomy" id="109636"/>
    <lineage>
        <taxon>Eukaryota</taxon>
        <taxon>Fungi</taxon>
        <taxon>Dikarya</taxon>
        <taxon>Basidiomycota</taxon>
        <taxon>Agaricomycotina</taxon>
        <taxon>Agaricomycetes</taxon>
        <taxon>Agaricomycetidae</taxon>
        <taxon>Agaricales</taxon>
        <taxon>Agaricineae</taxon>
        <taxon>Strophariaceae</taxon>
        <taxon>Pholiota</taxon>
    </lineage>
</organism>
<reference evidence="3" key="1">
    <citation type="submission" date="2020-11" db="EMBL/GenBank/DDBJ databases">
        <authorList>
            <consortium name="DOE Joint Genome Institute"/>
            <person name="Ahrendt S."/>
            <person name="Riley R."/>
            <person name="Andreopoulos W."/>
            <person name="Labutti K."/>
            <person name="Pangilinan J."/>
            <person name="Ruiz-Duenas F.J."/>
            <person name="Barrasa J.M."/>
            <person name="Sanchez-Garcia M."/>
            <person name="Camarero S."/>
            <person name="Miyauchi S."/>
            <person name="Serrano A."/>
            <person name="Linde D."/>
            <person name="Babiker R."/>
            <person name="Drula E."/>
            <person name="Ayuso-Fernandez I."/>
            <person name="Pacheco R."/>
            <person name="Padilla G."/>
            <person name="Ferreira P."/>
            <person name="Barriuso J."/>
            <person name="Kellner H."/>
            <person name="Castanera R."/>
            <person name="Alfaro M."/>
            <person name="Ramirez L."/>
            <person name="Pisabarro A.G."/>
            <person name="Kuo A."/>
            <person name="Tritt A."/>
            <person name="Lipzen A."/>
            <person name="He G."/>
            <person name="Yan M."/>
            <person name="Ng V."/>
            <person name="Cullen D."/>
            <person name="Martin F."/>
            <person name="Rosso M.-N."/>
            <person name="Henrissat B."/>
            <person name="Hibbett D."/>
            <person name="Martinez A.T."/>
            <person name="Grigoriev I.V."/>
        </authorList>
    </citation>
    <scope>NUCLEOTIDE SEQUENCE</scope>
    <source>
        <strain evidence="3">CIRM-BRFM 674</strain>
    </source>
</reference>